<reference evidence="1 2" key="2">
    <citation type="journal article" date="2022" name="Mol. Ecol. Resour.">
        <title>The genomes of chicory, endive, great burdock and yacon provide insights into Asteraceae paleo-polyploidization history and plant inulin production.</title>
        <authorList>
            <person name="Fan W."/>
            <person name="Wang S."/>
            <person name="Wang H."/>
            <person name="Wang A."/>
            <person name="Jiang F."/>
            <person name="Liu H."/>
            <person name="Zhao H."/>
            <person name="Xu D."/>
            <person name="Zhang Y."/>
        </authorList>
    </citation>
    <scope>NUCLEOTIDE SEQUENCE [LARGE SCALE GENOMIC DNA]</scope>
    <source>
        <strain evidence="2">cv. Yunnan</strain>
        <tissue evidence="1">Leaves</tissue>
    </source>
</reference>
<organism evidence="1 2">
    <name type="scientific">Smallanthus sonchifolius</name>
    <dbReference type="NCBI Taxonomy" id="185202"/>
    <lineage>
        <taxon>Eukaryota</taxon>
        <taxon>Viridiplantae</taxon>
        <taxon>Streptophyta</taxon>
        <taxon>Embryophyta</taxon>
        <taxon>Tracheophyta</taxon>
        <taxon>Spermatophyta</taxon>
        <taxon>Magnoliopsida</taxon>
        <taxon>eudicotyledons</taxon>
        <taxon>Gunneridae</taxon>
        <taxon>Pentapetalae</taxon>
        <taxon>asterids</taxon>
        <taxon>campanulids</taxon>
        <taxon>Asterales</taxon>
        <taxon>Asteraceae</taxon>
        <taxon>Asteroideae</taxon>
        <taxon>Heliantheae alliance</taxon>
        <taxon>Millerieae</taxon>
        <taxon>Smallanthus</taxon>
    </lineage>
</organism>
<proteinExistence type="predicted"/>
<dbReference type="Proteomes" id="UP001056120">
    <property type="component" value="Linkage Group LG08"/>
</dbReference>
<dbReference type="EMBL" id="CM042025">
    <property type="protein sequence ID" value="KAI3806994.1"/>
    <property type="molecule type" value="Genomic_DNA"/>
</dbReference>
<keyword evidence="2" id="KW-1185">Reference proteome</keyword>
<evidence type="ECO:0000313" key="1">
    <source>
        <dbReference type="EMBL" id="KAI3806994.1"/>
    </source>
</evidence>
<evidence type="ECO:0000313" key="2">
    <source>
        <dbReference type="Proteomes" id="UP001056120"/>
    </source>
</evidence>
<protein>
    <submittedName>
        <fullName evidence="1">Uncharacterized protein</fullName>
    </submittedName>
</protein>
<gene>
    <name evidence="1" type="ORF">L1987_22914</name>
</gene>
<accession>A0ACB9IFG4</accession>
<reference evidence="2" key="1">
    <citation type="journal article" date="2022" name="Mol. Ecol. Resour.">
        <title>The genomes of chicory, endive, great burdock and yacon provide insights into Asteraceae palaeo-polyploidization history and plant inulin production.</title>
        <authorList>
            <person name="Fan W."/>
            <person name="Wang S."/>
            <person name="Wang H."/>
            <person name="Wang A."/>
            <person name="Jiang F."/>
            <person name="Liu H."/>
            <person name="Zhao H."/>
            <person name="Xu D."/>
            <person name="Zhang Y."/>
        </authorList>
    </citation>
    <scope>NUCLEOTIDE SEQUENCE [LARGE SCALE GENOMIC DNA]</scope>
    <source>
        <strain evidence="2">cv. Yunnan</strain>
    </source>
</reference>
<name>A0ACB9IFG4_9ASTR</name>
<sequence length="84" mass="9844">MARPLLNSSHQTNMPQFVHKDWLNPFPHHHHPSAHVNPHQFAENQPLYFSNEHPQNLQEPYPSQTCLNHYSQPEPKQCQLACSQ</sequence>
<comment type="caution">
    <text evidence="1">The sequence shown here is derived from an EMBL/GenBank/DDBJ whole genome shotgun (WGS) entry which is preliminary data.</text>
</comment>